<dbReference type="CDD" id="cd00075">
    <property type="entry name" value="HATPase"/>
    <property type="match status" value="1"/>
</dbReference>
<dbReference type="Gene3D" id="3.30.450.20">
    <property type="entry name" value="PAS domain"/>
    <property type="match status" value="1"/>
</dbReference>
<dbReference type="InterPro" id="IPR011110">
    <property type="entry name" value="Reg_prop"/>
</dbReference>
<dbReference type="SUPFAM" id="SSF55785">
    <property type="entry name" value="PYP-like sensor domain (PAS domain)"/>
    <property type="match status" value="1"/>
</dbReference>
<proteinExistence type="predicted"/>
<evidence type="ECO:0000313" key="1">
    <source>
        <dbReference type="EMBL" id="MET1256850.1"/>
    </source>
</evidence>
<dbReference type="SUPFAM" id="SSF55874">
    <property type="entry name" value="ATPase domain of HSP90 chaperone/DNA topoisomerase II/histidine kinase"/>
    <property type="match status" value="1"/>
</dbReference>
<dbReference type="InterPro" id="IPR003594">
    <property type="entry name" value="HATPase_dom"/>
</dbReference>
<dbReference type="InterPro" id="IPR000700">
    <property type="entry name" value="PAS-assoc_C"/>
</dbReference>
<dbReference type="PROSITE" id="PS50109">
    <property type="entry name" value="HIS_KIN"/>
    <property type="match status" value="1"/>
</dbReference>
<sequence length="1239" mass="141280">MYRFYILLLLFIGTHLAAANSQSPYRGFNKHFHRYSVEQGLNQVTVTAIYRDLEGYLWVGTQGGLARFDASHFANFTKNSEGKTKIKNNFISAITQCSPNIIWAANVTGLERLDKTKGEFQFFDIFKDLDNGLITELLCWKNYLLIGTSGAGVLLFDLKSNQLQAQYKNARESQVVPTIDGLSFMGDNILVVSDNTVEVIHYDSAKKSFNFQQYLTNVKNSFAITKFATNKVFVISREGELTEISKLKDSWLFKSLDVQYNSENVINVKDIESNGEKIIIGTNDGLYTIQRSDLSVHYSTHQANEPRSLSDNNIRTLHLDKDNSVWVGTQSHGFNRSSISPSIFYHFSKSLTNDISGPLLDVRSFLFDGDLELIATENGMFYRLPNMTFFSKIDTLYPQLKFFDNILVTSLSKGRDGHYFIATRGFGLYHFNIDTKALTRINGDKDLGNVNFLNFGFLSSQGTHWFSAQKKGLIYFDETQKKLVSPNLKLTKMARSFSHVIEDKEGILWAGTIGAGLIRYNPKNNEMTQYLPEKNNPQSLGDEVIHMLTIDSNNRIWVCTLNGVSILNKERTGFINISKPQGLANISVWNIIYDGIDSVWMGHSQGISRIDEKTLHVDNYSIHEGLQGLEYNFGAISQSPSGYIYIGGTKGFNIVDNSRKNITHQLNNQISISQFSVLKHKKDNAGIMKPDYFFTDKALNLSYAENTFSFQLTNLDFYSSLKGKFEYRLTGFIDNWIEMPDETRTATFMNIDDGYYEFQARTATGTKNSPIFTLPITVNAIWWQSQPMLIIYWLIFFSVIISWFYQRYRRFTDLEKAHRSTSRTKEQLRLSLWGSGDELWDWDFIANEVTHSGECNWIDYQGLKETFSIADIKQIIHPDDYRPFIDSIKYHLKESIDTFDEMMRVRHINGNWLWCECKGKVVEKDQHGNILRICGTIKDINELKQQKENLAKLNLTLEQHVEERTKELKQRNQELENAITIIDQTQKQLIESEKLASLGSLVAGISHEVNTPLGVSLTAATSLQYEAQKVIKKVEANQLTRTDFNDFLKHSSDSVDIIYNNLQKASQLIRSFKQVAVDQTSDLAENFHIKSFLETLNISLSPIYKRHTVNVKLEVKTQCNIKTYPGALSQIITNLIINSLTHAFEEQNDAQIHIIADTTENNLLIIIEDNGIGIPPNIRSKIFAPFFTTKRGKGGSGLGLNIVYTLVVNKLKGAITFEPVQPQGARFIIQLPLDVTYFR</sequence>
<keyword evidence="1" id="KW-0067">ATP-binding</keyword>
<dbReference type="InterPro" id="IPR036890">
    <property type="entry name" value="HATPase_C_sf"/>
</dbReference>
<dbReference type="PROSITE" id="PS50113">
    <property type="entry name" value="PAC"/>
    <property type="match status" value="1"/>
</dbReference>
<accession>A0ABV2BY46</accession>
<dbReference type="Pfam" id="PF08447">
    <property type="entry name" value="PAS_3"/>
    <property type="match status" value="1"/>
</dbReference>
<gene>
    <name evidence="1" type="ORF">ABVT43_17035</name>
</gene>
<dbReference type="InterPro" id="IPR035965">
    <property type="entry name" value="PAS-like_dom_sf"/>
</dbReference>
<dbReference type="InterPro" id="IPR004358">
    <property type="entry name" value="Sig_transdc_His_kin-like_C"/>
</dbReference>
<dbReference type="InterPro" id="IPR013655">
    <property type="entry name" value="PAS_fold_3"/>
</dbReference>
<dbReference type="Pfam" id="PF02518">
    <property type="entry name" value="HATPase_c"/>
    <property type="match status" value="1"/>
</dbReference>
<comment type="caution">
    <text evidence="1">The sequence shown here is derived from an EMBL/GenBank/DDBJ whole genome shotgun (WGS) entry which is preliminary data.</text>
</comment>
<dbReference type="InterPro" id="IPR003661">
    <property type="entry name" value="HisK_dim/P_dom"/>
</dbReference>
<dbReference type="Proteomes" id="UP001548189">
    <property type="component" value="Unassembled WGS sequence"/>
</dbReference>
<dbReference type="GO" id="GO:0005524">
    <property type="term" value="F:ATP binding"/>
    <property type="evidence" value="ECO:0007669"/>
    <property type="project" value="UniProtKB-KW"/>
</dbReference>
<keyword evidence="2" id="KW-1185">Reference proteome</keyword>
<dbReference type="Gene3D" id="2.130.10.10">
    <property type="entry name" value="YVTN repeat-like/Quinoprotein amine dehydrogenase"/>
    <property type="match status" value="3"/>
</dbReference>
<dbReference type="SMART" id="SM00387">
    <property type="entry name" value="HATPase_c"/>
    <property type="match status" value="1"/>
</dbReference>
<dbReference type="Gene3D" id="3.30.565.10">
    <property type="entry name" value="Histidine kinase-like ATPase, C-terminal domain"/>
    <property type="match status" value="1"/>
</dbReference>
<organism evidence="1 2">
    <name type="scientific">Aliikangiella maris</name>
    <dbReference type="NCBI Taxonomy" id="3162458"/>
    <lineage>
        <taxon>Bacteria</taxon>
        <taxon>Pseudomonadati</taxon>
        <taxon>Pseudomonadota</taxon>
        <taxon>Gammaproteobacteria</taxon>
        <taxon>Oceanospirillales</taxon>
        <taxon>Pleioneaceae</taxon>
        <taxon>Aliikangiella</taxon>
    </lineage>
</organism>
<dbReference type="InterPro" id="IPR015943">
    <property type="entry name" value="WD40/YVTN_repeat-like_dom_sf"/>
</dbReference>
<dbReference type="SUPFAM" id="SSF63829">
    <property type="entry name" value="Calcium-dependent phosphotriesterase"/>
    <property type="match status" value="3"/>
</dbReference>
<evidence type="ECO:0000313" key="2">
    <source>
        <dbReference type="Proteomes" id="UP001548189"/>
    </source>
</evidence>
<reference evidence="1 2" key="1">
    <citation type="submission" date="2024-06" db="EMBL/GenBank/DDBJ databases">
        <authorList>
            <person name="Li F."/>
        </authorList>
    </citation>
    <scope>NUCLEOTIDE SEQUENCE [LARGE SCALE GENOMIC DNA]</scope>
    <source>
        <strain evidence="1 2">GXAS 311</strain>
    </source>
</reference>
<dbReference type="CDD" id="cd00082">
    <property type="entry name" value="HisKA"/>
    <property type="match status" value="1"/>
</dbReference>
<dbReference type="Gene3D" id="1.10.287.130">
    <property type="match status" value="1"/>
</dbReference>
<dbReference type="PRINTS" id="PR00344">
    <property type="entry name" value="BCTRLSENSOR"/>
</dbReference>
<name>A0ABV2BY46_9GAMM</name>
<dbReference type="EMBL" id="JBEVCJ010000029">
    <property type="protein sequence ID" value="MET1256850.1"/>
    <property type="molecule type" value="Genomic_DNA"/>
</dbReference>
<protein>
    <submittedName>
        <fullName evidence="1">ATP-binding protein</fullName>
    </submittedName>
</protein>
<keyword evidence="1" id="KW-0547">Nucleotide-binding</keyword>
<dbReference type="PANTHER" id="PTHR43547">
    <property type="entry name" value="TWO-COMPONENT HISTIDINE KINASE"/>
    <property type="match status" value="1"/>
</dbReference>
<dbReference type="InterPro" id="IPR005467">
    <property type="entry name" value="His_kinase_dom"/>
</dbReference>
<dbReference type="Gene3D" id="2.60.40.10">
    <property type="entry name" value="Immunoglobulins"/>
    <property type="match status" value="1"/>
</dbReference>
<dbReference type="Pfam" id="PF07494">
    <property type="entry name" value="Reg_prop"/>
    <property type="match status" value="1"/>
</dbReference>
<dbReference type="InterPro" id="IPR013783">
    <property type="entry name" value="Ig-like_fold"/>
</dbReference>
<dbReference type="PANTHER" id="PTHR43547:SF2">
    <property type="entry name" value="HYBRID SIGNAL TRANSDUCTION HISTIDINE KINASE C"/>
    <property type="match status" value="1"/>
</dbReference>